<reference evidence="2" key="1">
    <citation type="submission" date="2021-01" db="EMBL/GenBank/DDBJ databases">
        <authorList>
            <person name="Corre E."/>
            <person name="Pelletier E."/>
            <person name="Niang G."/>
            <person name="Scheremetjew M."/>
            <person name="Finn R."/>
            <person name="Kale V."/>
            <person name="Holt S."/>
            <person name="Cochrane G."/>
            <person name="Meng A."/>
            <person name="Brown T."/>
            <person name="Cohen L."/>
        </authorList>
    </citation>
    <scope>NUCLEOTIDE SEQUENCE</scope>
    <source>
        <strain evidence="2">CCMP441</strain>
    </source>
</reference>
<name>A0A7S0TXF4_HEMAN</name>
<proteinExistence type="predicted"/>
<accession>A0A7S0TXF4</accession>
<gene>
    <name evidence="2" type="ORF">HAND1043_LOCUS13431</name>
</gene>
<keyword evidence="1" id="KW-0472">Membrane</keyword>
<protein>
    <recommendedName>
        <fullName evidence="3">Copper transporter</fullName>
    </recommendedName>
</protein>
<keyword evidence="1" id="KW-1133">Transmembrane helix</keyword>
<dbReference type="AlphaFoldDB" id="A0A7S0TXF4"/>
<sequence length="118" mass="13918">MGQDDELRFVWQQYEGDLLGGWGATLDIFYDETHMFLESAHFEFLLFFIVYIVGLLLLFYLALFRRTIKEAVAEGDKARRWIHRVPLHILTTEEMKMVTSFFDQIECPEQGEQGSETM</sequence>
<dbReference type="EMBL" id="HBFK01021683">
    <property type="protein sequence ID" value="CAD8746934.1"/>
    <property type="molecule type" value="Transcribed_RNA"/>
</dbReference>
<keyword evidence="1" id="KW-0812">Transmembrane</keyword>
<evidence type="ECO:0000313" key="2">
    <source>
        <dbReference type="EMBL" id="CAD8746934.1"/>
    </source>
</evidence>
<evidence type="ECO:0000256" key="1">
    <source>
        <dbReference type="SAM" id="Phobius"/>
    </source>
</evidence>
<organism evidence="2">
    <name type="scientific">Hemiselmis andersenii</name>
    <name type="common">Cryptophyte alga</name>
    <dbReference type="NCBI Taxonomy" id="464988"/>
    <lineage>
        <taxon>Eukaryota</taxon>
        <taxon>Cryptophyceae</taxon>
        <taxon>Cryptomonadales</taxon>
        <taxon>Hemiselmidaceae</taxon>
        <taxon>Hemiselmis</taxon>
    </lineage>
</organism>
<evidence type="ECO:0008006" key="3">
    <source>
        <dbReference type="Google" id="ProtNLM"/>
    </source>
</evidence>
<feature type="transmembrane region" description="Helical" evidence="1">
    <location>
        <begin position="44"/>
        <end position="63"/>
    </location>
</feature>